<dbReference type="PANTHER" id="PTHR42891">
    <property type="entry name" value="D-GLYCERO-BETA-D-MANNO-HEPTOSE-1,7-BISPHOSPHATE 7-PHOSPHATASE"/>
    <property type="match status" value="1"/>
</dbReference>
<keyword evidence="6" id="KW-0119">Carbohydrate metabolism</keyword>
<dbReference type="RefSeq" id="WP_160958301.1">
    <property type="nucleotide sequence ID" value="NZ_WVUD01000002.1"/>
</dbReference>
<dbReference type="EMBL" id="WVUD01000002">
    <property type="protein sequence ID" value="MYL81949.1"/>
    <property type="molecule type" value="Genomic_DNA"/>
</dbReference>
<protein>
    <recommendedName>
        <fullName evidence="7">D,D-heptose 1,7-bisphosphate phosphatase</fullName>
    </recommendedName>
</protein>
<dbReference type="GO" id="GO:0016791">
    <property type="term" value="F:phosphatase activity"/>
    <property type="evidence" value="ECO:0007669"/>
    <property type="project" value="InterPro"/>
</dbReference>
<dbReference type="NCBIfam" id="TIGR01662">
    <property type="entry name" value="HAD-SF-IIIA"/>
    <property type="match status" value="1"/>
</dbReference>
<comment type="similarity">
    <text evidence="2">Belongs to the GmhB family.</text>
</comment>
<keyword evidence="5 8" id="KW-0378">Hydrolase</keyword>
<dbReference type="AlphaFoldDB" id="A0A7C9MHL1"/>
<dbReference type="Proteomes" id="UP000482487">
    <property type="component" value="Unassembled WGS sequence"/>
</dbReference>
<evidence type="ECO:0000256" key="6">
    <source>
        <dbReference type="ARBA" id="ARBA00023277"/>
    </source>
</evidence>
<accession>A0A7C9MHL1</accession>
<proteinExistence type="inferred from homology"/>
<name>A0A7C9MHL1_9BACT</name>
<evidence type="ECO:0000313" key="9">
    <source>
        <dbReference type="Proteomes" id="UP000482487"/>
    </source>
</evidence>
<dbReference type="CDD" id="cd07503">
    <property type="entry name" value="HAD_HisB-N"/>
    <property type="match status" value="1"/>
</dbReference>
<dbReference type="OrthoDB" id="9814110at2"/>
<gene>
    <name evidence="8" type="ORF">GTA51_02200</name>
</gene>
<dbReference type="NCBIfam" id="TIGR01656">
    <property type="entry name" value="Histidinol-ppas"/>
    <property type="match status" value="1"/>
</dbReference>
<comment type="subcellular location">
    <subcellularLocation>
        <location evidence="1">Cytoplasm</location>
    </subcellularLocation>
</comment>
<reference evidence="8 9" key="1">
    <citation type="submission" date="2020-01" db="EMBL/GenBank/DDBJ databases">
        <title>Genome sequence of Desulfovibrio aerotolerans DSM 16695(T).</title>
        <authorList>
            <person name="Karnachuk O."/>
            <person name="Avakyan M."/>
            <person name="Mardanov A."/>
            <person name="Kadnikov V."/>
            <person name="Ravin N."/>
        </authorList>
    </citation>
    <scope>NUCLEOTIDE SEQUENCE [LARGE SCALE GENOMIC DNA]</scope>
    <source>
        <strain evidence="8 9">DSM 16695</strain>
    </source>
</reference>
<dbReference type="GO" id="GO:0005975">
    <property type="term" value="P:carbohydrate metabolic process"/>
    <property type="evidence" value="ECO:0007669"/>
    <property type="project" value="InterPro"/>
</dbReference>
<dbReference type="InterPro" id="IPR006549">
    <property type="entry name" value="HAD-SF_hydro_IIIA"/>
</dbReference>
<dbReference type="GO" id="GO:0046872">
    <property type="term" value="F:metal ion binding"/>
    <property type="evidence" value="ECO:0007669"/>
    <property type="project" value="UniProtKB-KW"/>
</dbReference>
<comment type="caution">
    <text evidence="8">The sequence shown here is derived from an EMBL/GenBank/DDBJ whole genome shotgun (WGS) entry which is preliminary data.</text>
</comment>
<dbReference type="Pfam" id="PF13242">
    <property type="entry name" value="Hydrolase_like"/>
    <property type="match status" value="1"/>
</dbReference>
<dbReference type="InterPro" id="IPR006543">
    <property type="entry name" value="Histidinol-phos"/>
</dbReference>
<dbReference type="InterPro" id="IPR004446">
    <property type="entry name" value="Heptose_bisP_phosphatase"/>
</dbReference>
<sequence length="206" mass="21545">MPSPIRHILLDRDGTVIVERHYLADPGGVELYPGAGQALARLVRAGADLYLVTNQSGIGRGYYGEAEFQAVQARLLELLAPFGAPITATAHCPHGPDVGCDCRKPAAGLFARLAAAYHLDPAATAVIGDKASDIAFGLGIGSPCTILVTTGHGQHATAALGLPALTEPWRKLADRRPDWPHVLAHDLPAAADYLLTSSRIIAPAAP</sequence>
<dbReference type="Gene3D" id="3.40.50.1000">
    <property type="entry name" value="HAD superfamily/HAD-like"/>
    <property type="match status" value="1"/>
</dbReference>
<dbReference type="InterPro" id="IPR023214">
    <property type="entry name" value="HAD_sf"/>
</dbReference>
<evidence type="ECO:0000256" key="4">
    <source>
        <dbReference type="ARBA" id="ARBA00022723"/>
    </source>
</evidence>
<dbReference type="InterPro" id="IPR036412">
    <property type="entry name" value="HAD-like_sf"/>
</dbReference>
<dbReference type="PANTHER" id="PTHR42891:SF1">
    <property type="entry name" value="D-GLYCERO-BETA-D-MANNO-HEPTOSE-1,7-BISPHOSPHATE 7-PHOSPHATASE"/>
    <property type="match status" value="1"/>
</dbReference>
<evidence type="ECO:0000256" key="2">
    <source>
        <dbReference type="ARBA" id="ARBA00005628"/>
    </source>
</evidence>
<dbReference type="GO" id="GO:0005737">
    <property type="term" value="C:cytoplasm"/>
    <property type="evidence" value="ECO:0007669"/>
    <property type="project" value="UniProtKB-SubCell"/>
</dbReference>
<dbReference type="SUPFAM" id="SSF56784">
    <property type="entry name" value="HAD-like"/>
    <property type="match status" value="1"/>
</dbReference>
<keyword evidence="3" id="KW-0963">Cytoplasm</keyword>
<evidence type="ECO:0000256" key="1">
    <source>
        <dbReference type="ARBA" id="ARBA00004496"/>
    </source>
</evidence>
<organism evidence="8 9">
    <name type="scientific">Solidesulfovibrio aerotolerans</name>
    <dbReference type="NCBI Taxonomy" id="295255"/>
    <lineage>
        <taxon>Bacteria</taxon>
        <taxon>Pseudomonadati</taxon>
        <taxon>Thermodesulfobacteriota</taxon>
        <taxon>Desulfovibrionia</taxon>
        <taxon>Desulfovibrionales</taxon>
        <taxon>Desulfovibrionaceae</taxon>
        <taxon>Solidesulfovibrio</taxon>
    </lineage>
</organism>
<evidence type="ECO:0000313" key="8">
    <source>
        <dbReference type="EMBL" id="MYL81949.1"/>
    </source>
</evidence>
<evidence type="ECO:0000256" key="5">
    <source>
        <dbReference type="ARBA" id="ARBA00022801"/>
    </source>
</evidence>
<keyword evidence="9" id="KW-1185">Reference proteome</keyword>
<evidence type="ECO:0000256" key="3">
    <source>
        <dbReference type="ARBA" id="ARBA00022490"/>
    </source>
</evidence>
<keyword evidence="4" id="KW-0479">Metal-binding</keyword>
<evidence type="ECO:0000256" key="7">
    <source>
        <dbReference type="ARBA" id="ARBA00031828"/>
    </source>
</evidence>